<proteinExistence type="predicted"/>
<dbReference type="PROSITE" id="PS01180">
    <property type="entry name" value="CUB"/>
    <property type="match status" value="1"/>
</dbReference>
<keyword evidence="1" id="KW-1015">Disulfide bond</keyword>
<dbReference type="SUPFAM" id="SSF49854">
    <property type="entry name" value="Spermadhesin, CUB domain"/>
    <property type="match status" value="1"/>
</dbReference>
<dbReference type="PANTHER" id="PTHR33236">
    <property type="entry name" value="INTRAFLAGELLAR TRANSPORT PROTEIN 122 FAMILY PROTEIN-RELATED"/>
    <property type="match status" value="1"/>
</dbReference>
<comment type="caution">
    <text evidence="5">The sequence shown here is derived from an EMBL/GenBank/DDBJ whole genome shotgun (WGS) entry which is preliminary data.</text>
</comment>
<feature type="signal peptide" evidence="3">
    <location>
        <begin position="1"/>
        <end position="21"/>
    </location>
</feature>
<reference evidence="5" key="1">
    <citation type="journal article" date="2020" name="J Insects Food Feed">
        <title>The yellow mealworm (Tenebrio molitor) genome: a resource for the emerging insects as food and feed industry.</title>
        <authorList>
            <person name="Eriksson T."/>
            <person name="Andere A."/>
            <person name="Kelstrup H."/>
            <person name="Emery V."/>
            <person name="Picard C."/>
        </authorList>
    </citation>
    <scope>NUCLEOTIDE SEQUENCE</scope>
    <source>
        <strain evidence="5">Stoneville</strain>
        <tissue evidence="5">Whole head</tissue>
    </source>
</reference>
<gene>
    <name evidence="5" type="ORF">GEV33_012102</name>
</gene>
<evidence type="ECO:0000259" key="4">
    <source>
        <dbReference type="PROSITE" id="PS01180"/>
    </source>
</evidence>
<evidence type="ECO:0000256" key="1">
    <source>
        <dbReference type="ARBA" id="ARBA00023157"/>
    </source>
</evidence>
<protein>
    <recommendedName>
        <fullName evidence="4">CUB domain-containing protein</fullName>
    </recommendedName>
</protein>
<dbReference type="Gene3D" id="2.60.120.290">
    <property type="entry name" value="Spermadhesin, CUB domain"/>
    <property type="match status" value="1"/>
</dbReference>
<evidence type="ECO:0000313" key="6">
    <source>
        <dbReference type="Proteomes" id="UP000719412"/>
    </source>
</evidence>
<dbReference type="InterPro" id="IPR035914">
    <property type="entry name" value="Sperma_CUB_dom_sf"/>
</dbReference>
<feature type="domain" description="CUB" evidence="4">
    <location>
        <begin position="92"/>
        <end position="210"/>
    </location>
</feature>
<dbReference type="PANTHER" id="PTHR33236:SF5">
    <property type="entry name" value="CUB DOMAIN-CONTAINING PROTEIN"/>
    <property type="match status" value="1"/>
</dbReference>
<dbReference type="Proteomes" id="UP000719412">
    <property type="component" value="Unassembled WGS sequence"/>
</dbReference>
<dbReference type="Pfam" id="PF26080">
    <property type="entry name" value="CUB_animal"/>
    <property type="match status" value="1"/>
</dbReference>
<dbReference type="InterPro" id="IPR058698">
    <property type="entry name" value="CUB_metazoa"/>
</dbReference>
<name>A0A8J6HAW7_TENMO</name>
<dbReference type="InterPro" id="IPR000859">
    <property type="entry name" value="CUB_dom"/>
</dbReference>
<organism evidence="5 6">
    <name type="scientific">Tenebrio molitor</name>
    <name type="common">Yellow mealworm beetle</name>
    <dbReference type="NCBI Taxonomy" id="7067"/>
    <lineage>
        <taxon>Eukaryota</taxon>
        <taxon>Metazoa</taxon>
        <taxon>Ecdysozoa</taxon>
        <taxon>Arthropoda</taxon>
        <taxon>Hexapoda</taxon>
        <taxon>Insecta</taxon>
        <taxon>Pterygota</taxon>
        <taxon>Neoptera</taxon>
        <taxon>Endopterygota</taxon>
        <taxon>Coleoptera</taxon>
        <taxon>Polyphaga</taxon>
        <taxon>Cucujiformia</taxon>
        <taxon>Tenebrionidae</taxon>
        <taxon>Tenebrio</taxon>
    </lineage>
</organism>
<keyword evidence="3" id="KW-0732">Signal</keyword>
<reference evidence="5" key="2">
    <citation type="submission" date="2021-08" db="EMBL/GenBank/DDBJ databases">
        <authorList>
            <person name="Eriksson T."/>
        </authorList>
    </citation>
    <scope>NUCLEOTIDE SEQUENCE</scope>
    <source>
        <strain evidence="5">Stoneville</strain>
        <tissue evidence="5">Whole head</tissue>
    </source>
</reference>
<dbReference type="EMBL" id="JABDTM020027331">
    <property type="protein sequence ID" value="KAH0810692.1"/>
    <property type="molecule type" value="Genomic_DNA"/>
</dbReference>
<dbReference type="Pfam" id="PF00431">
    <property type="entry name" value="CUB"/>
    <property type="match status" value="1"/>
</dbReference>
<accession>A0A8J6HAW7</accession>
<sequence>MQSRFFLGNYLIIWLFASTGSNQSINDLTTRTGKFFPFFGVGLVRFENSVCGGGDGFEGTCYTRRQCNEIGGVGAGGCASGIGVCCIVQITCGGSSSYNNTYFISPDFPSPYTGGSTCTVTIQRCNPDICQIRIDFLTFSLAQPDATGNCVNDAFYVIGGASNVPVLCGENSGQHIYVDFNNGNDIQLILNTNAATSTASRAWNFKITQIGCDCPTKAPTGCLQYYTALSGTVRSFNYGTTGLQNGTRQLANENYGVCVEMQPGYCSITWSASSGDMYGFTVTGDTNMAVGDGTVGTSAGALSDGDCTTDFVVIPNPSYVNSSLMGPNTDRFCGNGFNSVTSKNKFYSSLSQLIERIMGYVNRCFSILR</sequence>
<evidence type="ECO:0000256" key="3">
    <source>
        <dbReference type="SAM" id="SignalP"/>
    </source>
</evidence>
<keyword evidence="6" id="KW-1185">Reference proteome</keyword>
<comment type="caution">
    <text evidence="2">Lacks conserved residue(s) required for the propagation of feature annotation.</text>
</comment>
<feature type="chain" id="PRO_5035299355" description="CUB domain-containing protein" evidence="3">
    <location>
        <begin position="22"/>
        <end position="369"/>
    </location>
</feature>
<evidence type="ECO:0000256" key="2">
    <source>
        <dbReference type="PROSITE-ProRule" id="PRU00059"/>
    </source>
</evidence>
<evidence type="ECO:0000313" key="5">
    <source>
        <dbReference type="EMBL" id="KAH0810692.1"/>
    </source>
</evidence>
<dbReference type="AlphaFoldDB" id="A0A8J6HAW7"/>